<dbReference type="EnsemblMetazoa" id="BGLB031792-RB">
    <property type="protein sequence ID" value="BGLB031792-PB"/>
    <property type="gene ID" value="BGLB031792"/>
</dbReference>
<dbReference type="Proteomes" id="UP000076420">
    <property type="component" value="Unassembled WGS sequence"/>
</dbReference>
<evidence type="ECO:0000259" key="7">
    <source>
        <dbReference type="Pfam" id="PF16739"/>
    </source>
</evidence>
<dbReference type="KEGG" id="bgt:106067375"/>
<dbReference type="EnsemblMetazoa" id="BGLB031792-RA">
    <property type="protein sequence ID" value="BGLB031792-PA"/>
    <property type="gene ID" value="BGLB031792"/>
</dbReference>
<dbReference type="VEuPathDB" id="VectorBase:BGLB031792"/>
<feature type="compositionally biased region" description="Polar residues" evidence="6">
    <location>
        <begin position="151"/>
        <end position="160"/>
    </location>
</feature>
<evidence type="ECO:0000256" key="4">
    <source>
        <dbReference type="ARBA" id="ARBA00022843"/>
    </source>
</evidence>
<dbReference type="InterPro" id="IPR036860">
    <property type="entry name" value="SH2_dom_sf"/>
</dbReference>
<evidence type="ECO:0000313" key="8">
    <source>
        <dbReference type="EnsemblMetazoa" id="BGLB031792-PB"/>
    </source>
</evidence>
<evidence type="ECO:0000256" key="2">
    <source>
        <dbReference type="ARBA" id="ARBA00022553"/>
    </source>
</evidence>
<dbReference type="InterPro" id="IPR031964">
    <property type="entry name" value="CARD_dom"/>
</dbReference>
<gene>
    <name evidence="8" type="primary">106067375</name>
</gene>
<dbReference type="Gene3D" id="1.10.533.10">
    <property type="entry name" value="Death Domain, Fas"/>
    <property type="match status" value="1"/>
</dbReference>
<keyword evidence="5" id="KW-0391">Immunity</keyword>
<evidence type="ECO:0000313" key="9">
    <source>
        <dbReference type="Proteomes" id="UP000076420"/>
    </source>
</evidence>
<keyword evidence="3" id="KW-0399">Innate immunity</keyword>
<dbReference type="SUPFAM" id="SSF55550">
    <property type="entry name" value="SH2 domain"/>
    <property type="match status" value="1"/>
</dbReference>
<evidence type="ECO:0000256" key="6">
    <source>
        <dbReference type="SAM" id="MobiDB-lite"/>
    </source>
</evidence>
<keyword evidence="2" id="KW-0597">Phosphoprotein</keyword>
<feature type="domain" description="Caspase recruitment" evidence="7">
    <location>
        <begin position="8"/>
        <end position="91"/>
    </location>
</feature>
<feature type="region of interest" description="Disordered" evidence="6">
    <location>
        <begin position="126"/>
        <end position="161"/>
    </location>
</feature>
<keyword evidence="1" id="KW-1017">Isopeptide bond</keyword>
<dbReference type="GO" id="GO:0005737">
    <property type="term" value="C:cytoplasm"/>
    <property type="evidence" value="ECO:0007669"/>
    <property type="project" value="UniProtKB-ARBA"/>
</dbReference>
<protein>
    <recommendedName>
        <fullName evidence="7">Caspase recruitment domain-containing protein</fullName>
    </recommendedName>
</protein>
<evidence type="ECO:0000256" key="5">
    <source>
        <dbReference type="ARBA" id="ARBA00022859"/>
    </source>
</evidence>
<dbReference type="Gene3D" id="3.30.505.10">
    <property type="entry name" value="SH2 domain"/>
    <property type="match status" value="1"/>
</dbReference>
<evidence type="ECO:0000256" key="3">
    <source>
        <dbReference type="ARBA" id="ARBA00022588"/>
    </source>
</evidence>
<name>A0A2C9LJ67_BIOGL</name>
<dbReference type="Pfam" id="PF16739">
    <property type="entry name" value="CARD_2"/>
    <property type="match status" value="1"/>
</dbReference>
<reference evidence="8" key="1">
    <citation type="submission" date="2020-05" db="UniProtKB">
        <authorList>
            <consortium name="EnsemblMetazoa"/>
        </authorList>
    </citation>
    <scope>IDENTIFICATION</scope>
    <source>
        <strain evidence="8">BB02</strain>
    </source>
</reference>
<sequence length="342" mass="38896">MANDIDPEYRKRLVQKIHTAFETTVLPLNVLYVFQKYDPNVLTAKDIDQIKTYCNNKGNIEGASLLLDFLSRYAGWFKCLLSVLQDPNVKQAFLANQLQAMKDELDQELLTKKYLIKEPLPQQESTWAERRPAISELSPSNPSMSLEHDSPTVNTRSNDNYIDPFDPDYSQTVRGAEALDEGAGLALSRSLSEGGFPALAGGRALDKKVKVVSDIPERNFTEKEVVDAIGGFSGWHPDIEDREVLHLLKRNVGTPGQYILWFWRNKKRPAICVTHDGEVKTLIVHKRPDSRDPKKVDYYFINKAEKICKTLEDIVQFHLDNGVEDLSKKPSHVKIMFKNPIL</sequence>
<dbReference type="VEuPathDB" id="VectorBase:BGLAX_043294"/>
<proteinExistence type="predicted"/>
<dbReference type="OrthoDB" id="6112432at2759"/>
<dbReference type="AlphaFoldDB" id="A0A2C9LJ67"/>
<keyword evidence="4" id="KW-0832">Ubl conjugation</keyword>
<dbReference type="GO" id="GO:0045087">
    <property type="term" value="P:innate immune response"/>
    <property type="evidence" value="ECO:0007669"/>
    <property type="project" value="UniProtKB-KW"/>
</dbReference>
<organism evidence="8 9">
    <name type="scientific">Biomphalaria glabrata</name>
    <name type="common">Bloodfluke planorb</name>
    <name type="synonym">Freshwater snail</name>
    <dbReference type="NCBI Taxonomy" id="6526"/>
    <lineage>
        <taxon>Eukaryota</taxon>
        <taxon>Metazoa</taxon>
        <taxon>Spiralia</taxon>
        <taxon>Lophotrochozoa</taxon>
        <taxon>Mollusca</taxon>
        <taxon>Gastropoda</taxon>
        <taxon>Heterobranchia</taxon>
        <taxon>Euthyneura</taxon>
        <taxon>Panpulmonata</taxon>
        <taxon>Hygrophila</taxon>
        <taxon>Lymnaeoidea</taxon>
        <taxon>Planorbidae</taxon>
        <taxon>Biomphalaria</taxon>
    </lineage>
</organism>
<accession>A0A2C9LJ67</accession>
<dbReference type="InterPro" id="IPR011029">
    <property type="entry name" value="DEATH-like_dom_sf"/>
</dbReference>
<evidence type="ECO:0000256" key="1">
    <source>
        <dbReference type="ARBA" id="ARBA00022499"/>
    </source>
</evidence>